<keyword evidence="2" id="KW-0488">Methylation</keyword>
<sequence>MFLQNKSKKIIEKHSQGFTLIEVLFVIGIISILSAVILTNLHDARSFGRDAKRLIDMKEIQNALEFYYDTNGRYPSSDTDGCGGWDVGNQSYPFIRNGLVESMPNPPEDPVATGNCSGYRYYRYGAGSSGCPVSKGAFYVLGVTDMESSARPHSQSIGWSCPSRNWQNEMDWVTGRFEKQ</sequence>
<organism evidence="7 8">
    <name type="scientific">Candidatus Campbellbacteria bacterium RIFCSPHIGHO2_12_FULL_35_10</name>
    <dbReference type="NCBI Taxonomy" id="1797578"/>
    <lineage>
        <taxon>Bacteria</taxon>
        <taxon>Candidatus Campbelliibacteriota</taxon>
    </lineage>
</organism>
<dbReference type="NCBIfam" id="TIGR02532">
    <property type="entry name" value="IV_pilin_GFxxxE"/>
    <property type="match status" value="1"/>
</dbReference>
<dbReference type="GO" id="GO:0015627">
    <property type="term" value="C:type II protein secretion system complex"/>
    <property type="evidence" value="ECO:0007669"/>
    <property type="project" value="InterPro"/>
</dbReference>
<dbReference type="InterPro" id="IPR000983">
    <property type="entry name" value="Bac_GSPG_pilin"/>
</dbReference>
<dbReference type="PRINTS" id="PR00813">
    <property type="entry name" value="BCTERIALGSPG"/>
</dbReference>
<comment type="subcellular location">
    <subcellularLocation>
        <location evidence="1">Membrane</location>
        <topology evidence="1">Single-pass membrane protein</topology>
    </subcellularLocation>
</comment>
<dbReference type="SUPFAM" id="SSF54523">
    <property type="entry name" value="Pili subunits"/>
    <property type="match status" value="1"/>
</dbReference>
<dbReference type="InterPro" id="IPR012902">
    <property type="entry name" value="N_methyl_site"/>
</dbReference>
<comment type="caution">
    <text evidence="7">The sequence shown here is derived from an EMBL/GenBank/DDBJ whole genome shotgun (WGS) entry which is preliminary data.</text>
</comment>
<dbReference type="PANTHER" id="PTHR30093:SF44">
    <property type="entry name" value="TYPE II SECRETION SYSTEM CORE PROTEIN G"/>
    <property type="match status" value="1"/>
</dbReference>
<evidence type="ECO:0000256" key="6">
    <source>
        <dbReference type="SAM" id="Phobius"/>
    </source>
</evidence>
<evidence type="ECO:0000256" key="2">
    <source>
        <dbReference type="ARBA" id="ARBA00022481"/>
    </source>
</evidence>
<evidence type="ECO:0000313" key="7">
    <source>
        <dbReference type="EMBL" id="OGD68152.1"/>
    </source>
</evidence>
<evidence type="ECO:0008006" key="9">
    <source>
        <dbReference type="Google" id="ProtNLM"/>
    </source>
</evidence>
<protein>
    <recommendedName>
        <fullName evidence="9">Type II secretion system protein GspG C-terminal domain-containing protein</fullName>
    </recommendedName>
</protein>
<name>A0A1F5EL63_9BACT</name>
<accession>A0A1F5EL63</accession>
<evidence type="ECO:0000256" key="3">
    <source>
        <dbReference type="ARBA" id="ARBA00022692"/>
    </source>
</evidence>
<dbReference type="GO" id="GO:0015628">
    <property type="term" value="P:protein secretion by the type II secretion system"/>
    <property type="evidence" value="ECO:0007669"/>
    <property type="project" value="InterPro"/>
</dbReference>
<gene>
    <name evidence="7" type="ORF">A3E89_02475</name>
</gene>
<keyword evidence="4 6" id="KW-1133">Transmembrane helix</keyword>
<proteinExistence type="predicted"/>
<reference evidence="7 8" key="1">
    <citation type="journal article" date="2016" name="Nat. Commun.">
        <title>Thousands of microbial genomes shed light on interconnected biogeochemical processes in an aquifer system.</title>
        <authorList>
            <person name="Anantharaman K."/>
            <person name="Brown C.T."/>
            <person name="Hug L.A."/>
            <person name="Sharon I."/>
            <person name="Castelle C.J."/>
            <person name="Probst A.J."/>
            <person name="Thomas B.C."/>
            <person name="Singh A."/>
            <person name="Wilkins M.J."/>
            <person name="Karaoz U."/>
            <person name="Brodie E.L."/>
            <person name="Williams K.H."/>
            <person name="Hubbard S.S."/>
            <person name="Banfield J.F."/>
        </authorList>
    </citation>
    <scope>NUCLEOTIDE SEQUENCE [LARGE SCALE GENOMIC DNA]</scope>
</reference>
<dbReference type="Pfam" id="PF07963">
    <property type="entry name" value="N_methyl"/>
    <property type="match status" value="1"/>
</dbReference>
<evidence type="ECO:0000256" key="1">
    <source>
        <dbReference type="ARBA" id="ARBA00004167"/>
    </source>
</evidence>
<dbReference type="InterPro" id="IPR045584">
    <property type="entry name" value="Pilin-like"/>
</dbReference>
<dbReference type="GO" id="GO:0016020">
    <property type="term" value="C:membrane"/>
    <property type="evidence" value="ECO:0007669"/>
    <property type="project" value="UniProtKB-SubCell"/>
</dbReference>
<keyword evidence="3 6" id="KW-0812">Transmembrane</keyword>
<dbReference type="EMBL" id="MFAA01000041">
    <property type="protein sequence ID" value="OGD68152.1"/>
    <property type="molecule type" value="Genomic_DNA"/>
</dbReference>
<dbReference type="Proteomes" id="UP000185891">
    <property type="component" value="Unassembled WGS sequence"/>
</dbReference>
<evidence type="ECO:0000256" key="4">
    <source>
        <dbReference type="ARBA" id="ARBA00022989"/>
    </source>
</evidence>
<evidence type="ECO:0000256" key="5">
    <source>
        <dbReference type="ARBA" id="ARBA00023136"/>
    </source>
</evidence>
<feature type="transmembrane region" description="Helical" evidence="6">
    <location>
        <begin position="20"/>
        <end position="41"/>
    </location>
</feature>
<evidence type="ECO:0000313" key="8">
    <source>
        <dbReference type="Proteomes" id="UP000185891"/>
    </source>
</evidence>
<dbReference type="AlphaFoldDB" id="A0A1F5EL63"/>
<dbReference type="Gene3D" id="3.30.700.10">
    <property type="entry name" value="Glycoprotein, Type 4 Pilin"/>
    <property type="match status" value="1"/>
</dbReference>
<keyword evidence="5 6" id="KW-0472">Membrane</keyword>
<dbReference type="PROSITE" id="PS00409">
    <property type="entry name" value="PROKAR_NTER_METHYL"/>
    <property type="match status" value="1"/>
</dbReference>
<dbReference type="PANTHER" id="PTHR30093">
    <property type="entry name" value="GENERAL SECRETION PATHWAY PROTEIN G"/>
    <property type="match status" value="1"/>
</dbReference>